<gene>
    <name evidence="3" type="ORF">CSOJ01_08934</name>
</gene>
<dbReference type="InterPro" id="IPR050168">
    <property type="entry name" value="AAA_ATPase_domain"/>
</dbReference>
<evidence type="ECO:0000259" key="2">
    <source>
        <dbReference type="Pfam" id="PF00004"/>
    </source>
</evidence>
<dbReference type="GO" id="GO:0042254">
    <property type="term" value="P:ribosome biogenesis"/>
    <property type="evidence" value="ECO:0007669"/>
    <property type="project" value="TreeGrafter"/>
</dbReference>
<dbReference type="GO" id="GO:0016887">
    <property type="term" value="F:ATP hydrolysis activity"/>
    <property type="evidence" value="ECO:0007669"/>
    <property type="project" value="InterPro"/>
</dbReference>
<evidence type="ECO:0000313" key="3">
    <source>
        <dbReference type="EMBL" id="KAF6806275.1"/>
    </source>
</evidence>
<dbReference type="Gene3D" id="3.40.50.300">
    <property type="entry name" value="P-loop containing nucleotide triphosphate hydrolases"/>
    <property type="match status" value="1"/>
</dbReference>
<comment type="caution">
    <text evidence="3">The sequence shown here is derived from an EMBL/GenBank/DDBJ whole genome shotgun (WGS) entry which is preliminary data.</text>
</comment>
<reference evidence="3 4" key="1">
    <citation type="journal article" date="2020" name="Phytopathology">
        <title>Genome Sequence Resources of Colletotrichum truncatum, C. plurivorum, C. musicola, and C. sojae: Four Species Pathogenic to Soybean (Glycine max).</title>
        <authorList>
            <person name="Rogerio F."/>
            <person name="Boufleur T.R."/>
            <person name="Ciampi-Guillardi M."/>
            <person name="Sukno S.A."/>
            <person name="Thon M.R."/>
            <person name="Massola Junior N.S."/>
            <person name="Baroncelli R."/>
        </authorList>
    </citation>
    <scope>NUCLEOTIDE SEQUENCE [LARGE SCALE GENOMIC DNA]</scope>
    <source>
        <strain evidence="3 4">LFN0009</strain>
    </source>
</reference>
<sequence length="526" mass="59648">MPAFPRWTTSQDEYPNPIIMPTRQASPPRVPRPARRTATGEPSTPSAPPPTAKTQPPSPAATDSRPAHGDGVTAEYFSHSTAKRVSTDVLISKALKEQYPHLELVVVPEATYTTSCNLLAFAAAGNATYDPLEDKSDPLPSSLEWLVYLPPSRRMDGNLGALANSVIFGKYLYKWQDYEFIVYLVDGRDGTSGYVTTKNYYILAPETYHVDRLVLAAGSWGDDLHDEVWVYDQGYWSKSRDLFESIRHASWDSVILDTDMKKAIINDHLSFYNSRDTYQNLKVPWKRGLIYYGPPGNGKTISVKATMNMLWDKNIPTLYVRSLVSYMGPEASIRNIFEQARRFAPCYLVFEDLDTIVSDGVRSYFLNEMDGLKDNDGIFVIGSTNHLDRLDPGISKRPSRFDRKYYFPDPDLDQRVAYCKFWQKKLKSNKEIDFPDRLCTAIAKITDKFSFAYIQEAFVAALLAIARESEDGSSRRDPVDALTEQLEDDWLGVVEASADEGLEKLVLWVEIKKQIEILREGMEEKE</sequence>
<name>A0A8H6J4A2_9PEZI</name>
<dbReference type="Proteomes" id="UP000652219">
    <property type="component" value="Unassembled WGS sequence"/>
</dbReference>
<protein>
    <submittedName>
        <fullName evidence="3">ATP-dependent zn protease</fullName>
    </submittedName>
</protein>
<keyword evidence="4" id="KW-1185">Reference proteome</keyword>
<dbReference type="GO" id="GO:0003723">
    <property type="term" value="F:RNA binding"/>
    <property type="evidence" value="ECO:0007669"/>
    <property type="project" value="TreeGrafter"/>
</dbReference>
<feature type="domain" description="ATPase AAA-type core" evidence="2">
    <location>
        <begin position="290"/>
        <end position="408"/>
    </location>
</feature>
<keyword evidence="3" id="KW-0645">Protease</keyword>
<evidence type="ECO:0000313" key="4">
    <source>
        <dbReference type="Proteomes" id="UP000652219"/>
    </source>
</evidence>
<dbReference type="AlphaFoldDB" id="A0A8H6J4A2"/>
<feature type="compositionally biased region" description="Pro residues" evidence="1">
    <location>
        <begin position="45"/>
        <end position="59"/>
    </location>
</feature>
<evidence type="ECO:0000256" key="1">
    <source>
        <dbReference type="SAM" id="MobiDB-lite"/>
    </source>
</evidence>
<dbReference type="GO" id="GO:1990275">
    <property type="term" value="F:preribosome binding"/>
    <property type="evidence" value="ECO:0007669"/>
    <property type="project" value="TreeGrafter"/>
</dbReference>
<dbReference type="GO" id="GO:0008233">
    <property type="term" value="F:peptidase activity"/>
    <property type="evidence" value="ECO:0007669"/>
    <property type="project" value="UniProtKB-KW"/>
</dbReference>
<dbReference type="GO" id="GO:0005634">
    <property type="term" value="C:nucleus"/>
    <property type="evidence" value="ECO:0007669"/>
    <property type="project" value="TreeGrafter"/>
</dbReference>
<dbReference type="Gene3D" id="1.10.8.60">
    <property type="match status" value="1"/>
</dbReference>
<dbReference type="CDD" id="cd19481">
    <property type="entry name" value="RecA-like_protease"/>
    <property type="match status" value="1"/>
</dbReference>
<dbReference type="InterPro" id="IPR027417">
    <property type="entry name" value="P-loop_NTPase"/>
</dbReference>
<keyword evidence="3" id="KW-0378">Hydrolase</keyword>
<dbReference type="PANTHER" id="PTHR23077">
    <property type="entry name" value="AAA-FAMILY ATPASE"/>
    <property type="match status" value="1"/>
</dbReference>
<accession>A0A8H6J4A2</accession>
<dbReference type="PANTHER" id="PTHR23077:SF132">
    <property type="entry name" value="ATP-DEPENDENT ZN PROTEASE"/>
    <property type="match status" value="1"/>
</dbReference>
<dbReference type="EMBL" id="WIGN01000162">
    <property type="protein sequence ID" value="KAF6806275.1"/>
    <property type="molecule type" value="Genomic_DNA"/>
</dbReference>
<dbReference type="SUPFAM" id="SSF52540">
    <property type="entry name" value="P-loop containing nucleoside triphosphate hydrolases"/>
    <property type="match status" value="1"/>
</dbReference>
<proteinExistence type="predicted"/>
<dbReference type="GO" id="GO:0006508">
    <property type="term" value="P:proteolysis"/>
    <property type="evidence" value="ECO:0007669"/>
    <property type="project" value="UniProtKB-KW"/>
</dbReference>
<dbReference type="InterPro" id="IPR003959">
    <property type="entry name" value="ATPase_AAA_core"/>
</dbReference>
<feature type="region of interest" description="Disordered" evidence="1">
    <location>
        <begin position="1"/>
        <end position="72"/>
    </location>
</feature>
<organism evidence="3 4">
    <name type="scientific">Colletotrichum sojae</name>
    <dbReference type="NCBI Taxonomy" id="2175907"/>
    <lineage>
        <taxon>Eukaryota</taxon>
        <taxon>Fungi</taxon>
        <taxon>Dikarya</taxon>
        <taxon>Ascomycota</taxon>
        <taxon>Pezizomycotina</taxon>
        <taxon>Sordariomycetes</taxon>
        <taxon>Hypocreomycetidae</taxon>
        <taxon>Glomerellales</taxon>
        <taxon>Glomerellaceae</taxon>
        <taxon>Colletotrichum</taxon>
        <taxon>Colletotrichum orchidearum species complex</taxon>
    </lineage>
</organism>
<dbReference type="Pfam" id="PF00004">
    <property type="entry name" value="AAA"/>
    <property type="match status" value="1"/>
</dbReference>
<dbReference type="GO" id="GO:0005524">
    <property type="term" value="F:ATP binding"/>
    <property type="evidence" value="ECO:0007669"/>
    <property type="project" value="InterPro"/>
</dbReference>